<dbReference type="GO" id="GO:0004819">
    <property type="term" value="F:glutamine-tRNA ligase activity"/>
    <property type="evidence" value="ECO:0007669"/>
    <property type="project" value="UniProtKB-EC"/>
</dbReference>
<dbReference type="InterPro" id="IPR002547">
    <property type="entry name" value="tRNA-bd_dom"/>
</dbReference>
<dbReference type="InterPro" id="IPR049437">
    <property type="entry name" value="tRNA-synt_1c_C2"/>
</dbReference>
<dbReference type="InterPro" id="IPR050132">
    <property type="entry name" value="Gln/Glu-tRNA_Ligase"/>
</dbReference>
<dbReference type="Pfam" id="PF00749">
    <property type="entry name" value="tRNA-synt_1c"/>
    <property type="match status" value="1"/>
</dbReference>
<evidence type="ECO:0000313" key="14">
    <source>
        <dbReference type="EMBL" id="KAJ8603378.1"/>
    </source>
</evidence>
<dbReference type="PANTHER" id="PTHR43097:SF4">
    <property type="entry name" value="GLUTAMINE--TRNA LIGASE"/>
    <property type="match status" value="1"/>
</dbReference>
<evidence type="ECO:0000256" key="12">
    <source>
        <dbReference type="RuleBase" id="RU363037"/>
    </source>
</evidence>
<dbReference type="Gene3D" id="2.40.240.10">
    <property type="entry name" value="Ribosomal Protein L25, Chain P"/>
    <property type="match status" value="1"/>
</dbReference>
<dbReference type="PRINTS" id="PR00987">
    <property type="entry name" value="TRNASYNTHGLU"/>
</dbReference>
<evidence type="ECO:0000256" key="3">
    <source>
        <dbReference type="ARBA" id="ARBA00022555"/>
    </source>
</evidence>
<keyword evidence="7 11" id="KW-0694">RNA-binding</keyword>
<dbReference type="Gene3D" id="3.40.50.620">
    <property type="entry name" value="HUPs"/>
    <property type="match status" value="1"/>
</dbReference>
<dbReference type="GO" id="GO:0000049">
    <property type="term" value="F:tRNA binding"/>
    <property type="evidence" value="ECO:0007669"/>
    <property type="project" value="UniProtKB-UniRule"/>
</dbReference>
<dbReference type="InterPro" id="IPR004514">
    <property type="entry name" value="Gln-tRNA-synth"/>
</dbReference>
<dbReference type="InterPro" id="IPR000924">
    <property type="entry name" value="Glu/Gln-tRNA-synth"/>
</dbReference>
<dbReference type="InterPro" id="IPR012340">
    <property type="entry name" value="NA-bd_OB-fold"/>
</dbReference>
<dbReference type="InterPro" id="IPR014729">
    <property type="entry name" value="Rossmann-like_a/b/a_fold"/>
</dbReference>
<keyword evidence="15" id="KW-1185">Reference proteome</keyword>
<name>A0AAD7XIV0_9STRA</name>
<evidence type="ECO:0000256" key="7">
    <source>
        <dbReference type="ARBA" id="ARBA00022884"/>
    </source>
</evidence>
<keyword evidence="5 12" id="KW-0547">Nucleotide-binding</keyword>
<accession>A0AAD7XIV0</accession>
<dbReference type="Proteomes" id="UP001230188">
    <property type="component" value="Unassembled WGS sequence"/>
</dbReference>
<keyword evidence="4 12" id="KW-0436">Ligase</keyword>
<evidence type="ECO:0000256" key="2">
    <source>
        <dbReference type="ARBA" id="ARBA00012836"/>
    </source>
</evidence>
<dbReference type="Gene3D" id="1.10.1160.10">
    <property type="entry name" value="Glutamyl-trna Synthetase, Domain 2"/>
    <property type="match status" value="1"/>
</dbReference>
<dbReference type="InterPro" id="IPR020056">
    <property type="entry name" value="Rbsml_bL25/Gln-tRNA_synth_N"/>
</dbReference>
<dbReference type="GO" id="GO:0005524">
    <property type="term" value="F:ATP binding"/>
    <property type="evidence" value="ECO:0007669"/>
    <property type="project" value="UniProtKB-KW"/>
</dbReference>
<dbReference type="PROSITE" id="PS50886">
    <property type="entry name" value="TRBD"/>
    <property type="match status" value="1"/>
</dbReference>
<feature type="domain" description="TRNA-binding" evidence="13">
    <location>
        <begin position="562"/>
        <end position="655"/>
    </location>
</feature>
<evidence type="ECO:0000256" key="6">
    <source>
        <dbReference type="ARBA" id="ARBA00022840"/>
    </source>
</evidence>
<keyword evidence="6 12" id="KW-0067">ATP-binding</keyword>
<dbReference type="EC" id="6.1.1.18" evidence="2"/>
<dbReference type="SUPFAM" id="SSF50715">
    <property type="entry name" value="Ribosomal protein L25-like"/>
    <property type="match status" value="1"/>
</dbReference>
<dbReference type="PROSITE" id="PS00178">
    <property type="entry name" value="AA_TRNA_LIGASE_I"/>
    <property type="match status" value="1"/>
</dbReference>
<evidence type="ECO:0000256" key="10">
    <source>
        <dbReference type="ARBA" id="ARBA00048270"/>
    </source>
</evidence>
<evidence type="ECO:0000256" key="1">
    <source>
        <dbReference type="ARBA" id="ARBA00005594"/>
    </source>
</evidence>
<dbReference type="InterPro" id="IPR011035">
    <property type="entry name" value="Ribosomal_bL25/Gln-tRNA_synth"/>
</dbReference>
<evidence type="ECO:0000256" key="4">
    <source>
        <dbReference type="ARBA" id="ARBA00022598"/>
    </source>
</evidence>
<evidence type="ECO:0000259" key="13">
    <source>
        <dbReference type="PROSITE" id="PS50886"/>
    </source>
</evidence>
<dbReference type="SUPFAM" id="SSF52374">
    <property type="entry name" value="Nucleotidylyl transferase"/>
    <property type="match status" value="1"/>
</dbReference>
<dbReference type="EMBL" id="JAQMWT010000356">
    <property type="protein sequence ID" value="KAJ8603378.1"/>
    <property type="molecule type" value="Genomic_DNA"/>
</dbReference>
<comment type="caution">
    <text evidence="14">The sequence shown here is derived from an EMBL/GenBank/DDBJ whole genome shotgun (WGS) entry which is preliminary data.</text>
</comment>
<dbReference type="FunFam" id="3.90.800.10:FF:000001">
    <property type="entry name" value="Glutamine--tRNA ligase"/>
    <property type="match status" value="1"/>
</dbReference>
<dbReference type="FunFam" id="1.10.1160.10:FF:000001">
    <property type="entry name" value="Glutamine--tRNA ligase"/>
    <property type="match status" value="1"/>
</dbReference>
<comment type="catalytic activity">
    <reaction evidence="10">
        <text>tRNA(Gln) + L-glutamine + ATP = L-glutaminyl-tRNA(Gln) + AMP + diphosphate</text>
        <dbReference type="Rhea" id="RHEA:20121"/>
        <dbReference type="Rhea" id="RHEA-COMP:9662"/>
        <dbReference type="Rhea" id="RHEA-COMP:9681"/>
        <dbReference type="ChEBI" id="CHEBI:30616"/>
        <dbReference type="ChEBI" id="CHEBI:33019"/>
        <dbReference type="ChEBI" id="CHEBI:58359"/>
        <dbReference type="ChEBI" id="CHEBI:78442"/>
        <dbReference type="ChEBI" id="CHEBI:78521"/>
        <dbReference type="ChEBI" id="CHEBI:456215"/>
        <dbReference type="EC" id="6.1.1.18"/>
    </reaction>
</comment>
<proteinExistence type="inferred from homology"/>
<dbReference type="Pfam" id="PF20974">
    <property type="entry name" value="tRNA-synt_1c_C2"/>
    <property type="match status" value="1"/>
</dbReference>
<dbReference type="FunFam" id="3.40.50.620:FF:000037">
    <property type="entry name" value="Glutamine--tRNA ligase cytoplasmic"/>
    <property type="match status" value="1"/>
</dbReference>
<evidence type="ECO:0000256" key="5">
    <source>
        <dbReference type="ARBA" id="ARBA00022741"/>
    </source>
</evidence>
<protein>
    <recommendedName>
        <fullName evidence="2">glutamine--tRNA ligase</fullName>
        <ecNumber evidence="2">6.1.1.18</ecNumber>
    </recommendedName>
</protein>
<keyword evidence="3 11" id="KW-0820">tRNA-binding</keyword>
<dbReference type="GO" id="GO:0006425">
    <property type="term" value="P:glutaminyl-tRNA aminoacylation"/>
    <property type="evidence" value="ECO:0007669"/>
    <property type="project" value="InterPro"/>
</dbReference>
<keyword evidence="9 12" id="KW-0030">Aminoacyl-tRNA synthetase</keyword>
<reference evidence="14" key="1">
    <citation type="submission" date="2023-01" db="EMBL/GenBank/DDBJ databases">
        <title>Metagenome sequencing of chrysophaentin producing Chrysophaeum taylorii.</title>
        <authorList>
            <person name="Davison J."/>
            <person name="Bewley C."/>
        </authorList>
    </citation>
    <scope>NUCLEOTIDE SEQUENCE</scope>
    <source>
        <strain evidence="14">NIES-1699</strain>
    </source>
</reference>
<dbReference type="InterPro" id="IPR020061">
    <property type="entry name" value="Glu_tRNA_lig_a-bdl"/>
</dbReference>
<gene>
    <name evidence="14" type="ORF">CTAYLR_004280</name>
</gene>
<dbReference type="InterPro" id="IPR020059">
    <property type="entry name" value="Glu/Gln-tRNA-synth_Ib_codon-bd"/>
</dbReference>
<evidence type="ECO:0000256" key="8">
    <source>
        <dbReference type="ARBA" id="ARBA00022917"/>
    </source>
</evidence>
<comment type="similarity">
    <text evidence="1 12">Belongs to the class-I aminoacyl-tRNA synthetase family.</text>
</comment>
<keyword evidence="8 12" id="KW-0648">Protein biosynthesis</keyword>
<dbReference type="GO" id="GO:0005829">
    <property type="term" value="C:cytosol"/>
    <property type="evidence" value="ECO:0007669"/>
    <property type="project" value="TreeGrafter"/>
</dbReference>
<dbReference type="InterPro" id="IPR020058">
    <property type="entry name" value="Glu/Gln-tRNA-synth_Ib_cat-dom"/>
</dbReference>
<evidence type="ECO:0000313" key="15">
    <source>
        <dbReference type="Proteomes" id="UP001230188"/>
    </source>
</evidence>
<dbReference type="Pfam" id="PF03950">
    <property type="entry name" value="tRNA-synt_1c_C"/>
    <property type="match status" value="1"/>
</dbReference>
<dbReference type="NCBIfam" id="TIGR00440">
    <property type="entry name" value="glnS"/>
    <property type="match status" value="1"/>
</dbReference>
<sequence length="716" mass="80064">MSLKVGRALQPPAAPGRRQHFIREIVERDIAGGLGDVVTRFPPEPNGYLHIGHAKSICLNFGLAAEYGGRTHMRLDDTNPEKEEIEYTEAILEDVKWVVGGDEVPWFGPVRHASDYFGVIYEFAVELIRKGLAYVDSQSPAEMRASRGTLTRPGVNSPYRDRGVEENLRLFEEMRRGKLEEGSAVLRAKIDMGSPNLNLRDPALYRIKFARHPRTGNEWRVYPMYDLAHAASDAIENITHSLCTLEFEDHRPLYDWVVEHFNNVSCSSSSPRQIEFSRLNLKHAVTSKRELAGLVRDGAVDGWDDPRLPTIAGLRRRGVPAAAIRLFCERIGISKVDSEIDPALLDDCARDALEDAPRAFCVLDPIPLVLDDIEEEEELEAPVHPKVESLGTRRLLLSKNLVIDADDVWDSEERGMPPPTGWNRLVVPGGRVRLRYACVIRCEEVLRNPLRLKCKVERDTFGGKTGANGKAKGIIHWMSEERGEARRVRIFEPLFLPTLELNPRSVRDYPNAVVEPTDHEIVQFERLGYFRRDIDSSFNRIVPLRAKWTPPPKKEIPPVLDAVSKLEFVAGTVTSCEPHPTSEGLWCLEVACPEPRAVVVSSVPSAEKNDVVVVVVLKNTKPRKFGGFESQGVLLFVDEKLVVVPSSVAPGTRIAPSGCHDVEPAPPSQVKNKKLWEKEAQPLFSISPDASVTVGDRVFCAPDGTPAEIREEENLF</sequence>
<dbReference type="Pfam" id="PF01588">
    <property type="entry name" value="tRNA_bind"/>
    <property type="match status" value="1"/>
</dbReference>
<dbReference type="SUPFAM" id="SSF50249">
    <property type="entry name" value="Nucleic acid-binding proteins"/>
    <property type="match status" value="1"/>
</dbReference>
<evidence type="ECO:0000256" key="9">
    <source>
        <dbReference type="ARBA" id="ARBA00023146"/>
    </source>
</evidence>
<evidence type="ECO:0000256" key="11">
    <source>
        <dbReference type="PROSITE-ProRule" id="PRU00209"/>
    </source>
</evidence>
<dbReference type="Gene3D" id="2.40.50.140">
    <property type="entry name" value="Nucleic acid-binding proteins"/>
    <property type="match status" value="1"/>
</dbReference>
<organism evidence="14 15">
    <name type="scientific">Chrysophaeum taylorii</name>
    <dbReference type="NCBI Taxonomy" id="2483200"/>
    <lineage>
        <taxon>Eukaryota</taxon>
        <taxon>Sar</taxon>
        <taxon>Stramenopiles</taxon>
        <taxon>Ochrophyta</taxon>
        <taxon>Pelagophyceae</taxon>
        <taxon>Pelagomonadales</taxon>
        <taxon>Pelagomonadaceae</taxon>
        <taxon>Chrysophaeum</taxon>
    </lineage>
</organism>
<dbReference type="InterPro" id="IPR001412">
    <property type="entry name" value="aa-tRNA-synth_I_CS"/>
</dbReference>
<dbReference type="Gene3D" id="3.90.800.10">
    <property type="entry name" value="Glutamyl-tRNA Synthetase, Domain 3"/>
    <property type="match status" value="1"/>
</dbReference>
<dbReference type="AlphaFoldDB" id="A0AAD7XIV0"/>
<dbReference type="PANTHER" id="PTHR43097">
    <property type="entry name" value="GLUTAMINE-TRNA LIGASE"/>
    <property type="match status" value="1"/>
</dbReference>